<protein>
    <submittedName>
        <fullName evidence="8">Putative PurR-regulated permease PerM</fullName>
    </submittedName>
</protein>
<keyword evidence="4 7" id="KW-1133">Transmembrane helix</keyword>
<feature type="transmembrane region" description="Helical" evidence="7">
    <location>
        <begin position="57"/>
        <end position="80"/>
    </location>
</feature>
<evidence type="ECO:0000313" key="9">
    <source>
        <dbReference type="Proteomes" id="UP000663586"/>
    </source>
</evidence>
<dbReference type="RefSeq" id="WP_238477587.1">
    <property type="nucleotide sequence ID" value="NZ_CP064786.1"/>
</dbReference>
<name>A0A897MZJ4_9EURY</name>
<dbReference type="AlphaFoldDB" id="A0A897MZJ4"/>
<feature type="transmembrane region" description="Helical" evidence="7">
    <location>
        <begin position="301"/>
        <end position="328"/>
    </location>
</feature>
<evidence type="ECO:0000256" key="6">
    <source>
        <dbReference type="SAM" id="MobiDB-lite"/>
    </source>
</evidence>
<comment type="similarity">
    <text evidence="2">Belongs to the autoinducer-2 exporter (AI-2E) (TC 2.A.86) family.</text>
</comment>
<dbReference type="PANTHER" id="PTHR21716">
    <property type="entry name" value="TRANSMEMBRANE PROTEIN"/>
    <property type="match status" value="1"/>
</dbReference>
<dbReference type="EMBL" id="CP064786">
    <property type="protein sequence ID" value="QSG03536.1"/>
    <property type="molecule type" value="Genomic_DNA"/>
</dbReference>
<feature type="region of interest" description="Disordered" evidence="6">
    <location>
        <begin position="340"/>
        <end position="368"/>
    </location>
</feature>
<feature type="transmembrane region" description="Helical" evidence="7">
    <location>
        <begin position="29"/>
        <end position="45"/>
    </location>
</feature>
<evidence type="ECO:0000256" key="2">
    <source>
        <dbReference type="ARBA" id="ARBA00009773"/>
    </source>
</evidence>
<accession>A0A897MZJ4</accession>
<feature type="transmembrane region" description="Helical" evidence="7">
    <location>
        <begin position="230"/>
        <end position="252"/>
    </location>
</feature>
<feature type="transmembrane region" description="Helical" evidence="7">
    <location>
        <begin position="259"/>
        <end position="281"/>
    </location>
</feature>
<dbReference type="InterPro" id="IPR002549">
    <property type="entry name" value="AI-2E-like"/>
</dbReference>
<feature type="transmembrane region" description="Helical" evidence="7">
    <location>
        <begin position="7"/>
        <end position="23"/>
    </location>
</feature>
<comment type="subcellular location">
    <subcellularLocation>
        <location evidence="1">Membrane</location>
        <topology evidence="1">Multi-pass membrane protein</topology>
    </subcellularLocation>
</comment>
<dbReference type="PANTHER" id="PTHR21716:SF4">
    <property type="entry name" value="TRANSMEMBRANE PROTEIN 245"/>
    <property type="match status" value="1"/>
</dbReference>
<keyword evidence="3 7" id="KW-0812">Transmembrane</keyword>
<evidence type="ECO:0000256" key="5">
    <source>
        <dbReference type="ARBA" id="ARBA00023136"/>
    </source>
</evidence>
<evidence type="ECO:0000256" key="7">
    <source>
        <dbReference type="SAM" id="Phobius"/>
    </source>
</evidence>
<sequence length="368" mass="38974">MDVRTAFFALLVAVLGIIGFLLVDPFLQYVLAAGLLAFVLFPLHRRLSRRIGPRPSAAVLTAVAFVTAIVPVLILTLILLDTTISFLDDLQGSDLSVFLDSVRDFLVEDIGVDAEHVEEIEAAAIEEFEDLLAASAEILLTQTLGLLDTTVDVGFGVLILAFLLYYLLVDGPDLVEWTREVTPLDNDVQDELYDEMSVVTWAVIGSHLLVAVVEGILGGIGLWLVGVPNAAFWAVVMVIASIMPVVGVWLVWAPMVVYLVVVGQPVGAVILLVYGIAVLSVVDNYLRAIFVDAGSGVHPAIVLVGVLGGIYLLGIMGLFLGPILLALFKAAVTVFDRTHGVSSPSREDATAETGDDGPPESGGSGASG</sequence>
<feature type="transmembrane region" description="Helical" evidence="7">
    <location>
        <begin position="153"/>
        <end position="169"/>
    </location>
</feature>
<dbReference type="Proteomes" id="UP000663586">
    <property type="component" value="Chromosome"/>
</dbReference>
<dbReference type="Pfam" id="PF01594">
    <property type="entry name" value="AI-2E_transport"/>
    <property type="match status" value="1"/>
</dbReference>
<dbReference type="KEGG" id="hara:AArcS_2340"/>
<organism evidence="8 9">
    <name type="scientific">Natranaeroarchaeum sulfidigenes</name>
    <dbReference type="NCBI Taxonomy" id="2784880"/>
    <lineage>
        <taxon>Archaea</taxon>
        <taxon>Methanobacteriati</taxon>
        <taxon>Methanobacteriota</taxon>
        <taxon>Stenosarchaea group</taxon>
        <taxon>Halobacteria</taxon>
        <taxon>Halobacteriales</taxon>
        <taxon>Natronoarchaeaceae</taxon>
        <taxon>Natranaeroarchaeum</taxon>
    </lineage>
</organism>
<feature type="transmembrane region" description="Helical" evidence="7">
    <location>
        <begin position="198"/>
        <end position="224"/>
    </location>
</feature>
<evidence type="ECO:0000256" key="1">
    <source>
        <dbReference type="ARBA" id="ARBA00004141"/>
    </source>
</evidence>
<reference evidence="8" key="1">
    <citation type="submission" date="2020-11" db="EMBL/GenBank/DDBJ databases">
        <title>Carbohydrate-dependent, anaerobic sulfur respiration: A novel catabolism in halophilic archaea.</title>
        <authorList>
            <person name="Sorokin D.Y."/>
            <person name="Messina E."/>
            <person name="Smedile F."/>
            <person name="La Cono V."/>
            <person name="Hallsworth J.E."/>
            <person name="Yakimov M.M."/>
        </authorList>
    </citation>
    <scope>NUCLEOTIDE SEQUENCE</scope>
    <source>
        <strain evidence="8">AArc-S</strain>
    </source>
</reference>
<evidence type="ECO:0000256" key="3">
    <source>
        <dbReference type="ARBA" id="ARBA00022692"/>
    </source>
</evidence>
<keyword evidence="5 7" id="KW-0472">Membrane</keyword>
<dbReference type="GeneID" id="70685718"/>
<evidence type="ECO:0000313" key="8">
    <source>
        <dbReference type="EMBL" id="QSG03536.1"/>
    </source>
</evidence>
<proteinExistence type="inferred from homology"/>
<keyword evidence="9" id="KW-1185">Reference proteome</keyword>
<evidence type="ECO:0000256" key="4">
    <source>
        <dbReference type="ARBA" id="ARBA00022989"/>
    </source>
</evidence>
<dbReference type="GO" id="GO:0016020">
    <property type="term" value="C:membrane"/>
    <property type="evidence" value="ECO:0007669"/>
    <property type="project" value="UniProtKB-SubCell"/>
</dbReference>
<gene>
    <name evidence="8" type="primary">perM3</name>
    <name evidence="8" type="ORF">AArcS_2340</name>
</gene>